<reference evidence="1" key="1">
    <citation type="submission" date="2021-08" db="EMBL/GenBank/DDBJ databases">
        <title>WGS assembly of Ceratopteris richardii.</title>
        <authorList>
            <person name="Marchant D.B."/>
            <person name="Chen G."/>
            <person name="Jenkins J."/>
            <person name="Shu S."/>
            <person name="Leebens-Mack J."/>
            <person name="Grimwood J."/>
            <person name="Schmutz J."/>
            <person name="Soltis P."/>
            <person name="Soltis D."/>
            <person name="Chen Z.-H."/>
        </authorList>
    </citation>
    <scope>NUCLEOTIDE SEQUENCE</scope>
    <source>
        <strain evidence="1">Whitten #5841</strain>
        <tissue evidence="1">Leaf</tissue>
    </source>
</reference>
<dbReference type="EMBL" id="CM035408">
    <property type="protein sequence ID" value="KAH7442497.1"/>
    <property type="molecule type" value="Genomic_DNA"/>
</dbReference>
<evidence type="ECO:0000313" key="2">
    <source>
        <dbReference type="Proteomes" id="UP000825935"/>
    </source>
</evidence>
<keyword evidence="2" id="KW-1185">Reference proteome</keyword>
<accession>A0A8T2V234</accession>
<proteinExistence type="predicted"/>
<comment type="caution">
    <text evidence="1">The sequence shown here is derived from an EMBL/GenBank/DDBJ whole genome shotgun (WGS) entry which is preliminary data.</text>
</comment>
<protein>
    <submittedName>
        <fullName evidence="1">Uncharacterized protein</fullName>
    </submittedName>
</protein>
<organism evidence="1 2">
    <name type="scientific">Ceratopteris richardii</name>
    <name type="common">Triangle waterfern</name>
    <dbReference type="NCBI Taxonomy" id="49495"/>
    <lineage>
        <taxon>Eukaryota</taxon>
        <taxon>Viridiplantae</taxon>
        <taxon>Streptophyta</taxon>
        <taxon>Embryophyta</taxon>
        <taxon>Tracheophyta</taxon>
        <taxon>Polypodiopsida</taxon>
        <taxon>Polypodiidae</taxon>
        <taxon>Polypodiales</taxon>
        <taxon>Pteridineae</taxon>
        <taxon>Pteridaceae</taxon>
        <taxon>Parkerioideae</taxon>
        <taxon>Ceratopteris</taxon>
    </lineage>
</organism>
<name>A0A8T2V234_CERRI</name>
<evidence type="ECO:0000313" key="1">
    <source>
        <dbReference type="EMBL" id="KAH7442497.1"/>
    </source>
</evidence>
<gene>
    <name evidence="1" type="ORF">KP509_03G091700</name>
</gene>
<sequence>MVIRINQGRRREVGAGFSASDARKSRSMQAKLCKITGPVVHNLKKGSHTPFGPAAAQFAYKLRGPGRCGSAAQAQTLWRSFVLLEEELLDMQQYQEQLPCWMPNSAAIFPGAMKRASRPHVRHIQYELQAEDSWEDYHDHDNWIIGEHGCSACRLSQPEGVAEMALRAR</sequence>
<dbReference type="Proteomes" id="UP000825935">
    <property type="component" value="Chromosome 3"/>
</dbReference>
<dbReference type="AlphaFoldDB" id="A0A8T2V234"/>